<accession>A0A645HYZ7</accession>
<evidence type="ECO:0000313" key="1">
    <source>
        <dbReference type="EMBL" id="MPN41384.1"/>
    </source>
</evidence>
<protein>
    <submittedName>
        <fullName evidence="1">Uncharacterized protein</fullName>
    </submittedName>
</protein>
<dbReference type="AlphaFoldDB" id="A0A645HYZ7"/>
<sequence length="124" mass="13854">MRKEREWGVVQRLEIEADTPAALLGACMIASAEHKEASHFVVTKNDDGSNSLRLLWTDKGDALPFPLKGAQEMADFISQWLEKRATYPDSSPDTDGDVVEGFRIDASDFYDVLRVTPAYIVYGK</sequence>
<comment type="caution">
    <text evidence="1">The sequence shown here is derived from an EMBL/GenBank/DDBJ whole genome shotgun (WGS) entry which is preliminary data.</text>
</comment>
<organism evidence="1">
    <name type="scientific">bioreactor metagenome</name>
    <dbReference type="NCBI Taxonomy" id="1076179"/>
    <lineage>
        <taxon>unclassified sequences</taxon>
        <taxon>metagenomes</taxon>
        <taxon>ecological metagenomes</taxon>
    </lineage>
</organism>
<reference evidence="1" key="1">
    <citation type="submission" date="2019-08" db="EMBL/GenBank/DDBJ databases">
        <authorList>
            <person name="Kucharzyk K."/>
            <person name="Murdoch R.W."/>
            <person name="Higgins S."/>
            <person name="Loffler F."/>
        </authorList>
    </citation>
    <scope>NUCLEOTIDE SEQUENCE</scope>
</reference>
<dbReference type="EMBL" id="VSSQ01098379">
    <property type="protein sequence ID" value="MPN41384.1"/>
    <property type="molecule type" value="Genomic_DNA"/>
</dbReference>
<name>A0A645HYZ7_9ZZZZ</name>
<gene>
    <name evidence="1" type="ORF">SDC9_188930</name>
</gene>
<proteinExistence type="predicted"/>